<evidence type="ECO:0000256" key="2">
    <source>
        <dbReference type="ARBA" id="ARBA00008829"/>
    </source>
</evidence>
<evidence type="ECO:0000256" key="1">
    <source>
        <dbReference type="ARBA" id="ARBA00001947"/>
    </source>
</evidence>
<comment type="similarity">
    <text evidence="2">Belongs to the metallo-dependent hydrolases superfamily. Hydantoinase/dihydropyrimidinase family.</text>
</comment>
<dbReference type="SUPFAM" id="SSF51338">
    <property type="entry name" value="Composite domain of metallo-dependent hydrolases"/>
    <property type="match status" value="1"/>
</dbReference>
<dbReference type="Gene3D" id="3.20.20.140">
    <property type="entry name" value="Metal-dependent hydrolases"/>
    <property type="match status" value="1"/>
</dbReference>
<dbReference type="Gene3D" id="2.30.40.10">
    <property type="entry name" value="Urease, subunit C, domain 1"/>
    <property type="match status" value="1"/>
</dbReference>
<dbReference type="PANTHER" id="PTHR11647">
    <property type="entry name" value="HYDRANTOINASE/DIHYDROPYRIMIDINASE FAMILY MEMBER"/>
    <property type="match status" value="1"/>
</dbReference>
<organism evidence="5">
    <name type="scientific">marine metagenome</name>
    <dbReference type="NCBI Taxonomy" id="408172"/>
    <lineage>
        <taxon>unclassified sequences</taxon>
        <taxon>metagenomes</taxon>
        <taxon>ecological metagenomes</taxon>
    </lineage>
</organism>
<feature type="non-terminal residue" evidence="5">
    <location>
        <position position="1"/>
    </location>
</feature>
<proteinExistence type="inferred from homology"/>
<dbReference type="SUPFAM" id="SSF51556">
    <property type="entry name" value="Metallo-dependent hydrolases"/>
    <property type="match status" value="1"/>
</dbReference>
<comment type="cofactor">
    <cofactor evidence="1">
        <name>Zn(2+)</name>
        <dbReference type="ChEBI" id="CHEBI:29105"/>
    </cofactor>
</comment>
<dbReference type="GO" id="GO:0005829">
    <property type="term" value="C:cytosol"/>
    <property type="evidence" value="ECO:0007669"/>
    <property type="project" value="TreeGrafter"/>
</dbReference>
<evidence type="ECO:0000259" key="4">
    <source>
        <dbReference type="Pfam" id="PF01979"/>
    </source>
</evidence>
<evidence type="ECO:0000256" key="3">
    <source>
        <dbReference type="ARBA" id="ARBA00022553"/>
    </source>
</evidence>
<accession>A0A382EEC9</accession>
<dbReference type="GO" id="GO:0016812">
    <property type="term" value="F:hydrolase activity, acting on carbon-nitrogen (but not peptide) bonds, in cyclic amides"/>
    <property type="evidence" value="ECO:0007669"/>
    <property type="project" value="TreeGrafter"/>
</dbReference>
<sequence>AHTEIAESEATHRAIALAEIVGLPLLIVHVSAKEAINEIARARARGLKIFGETCPQYLFLTAKDLDRPGFEGAKFMCSPPPRDAENQRSVWRALETGVLEVFSSDHAPYRYAGTDGKAASGPNAAFHKVANGVPGLEVRLPLLFSEGVGKGRLSLESFVNLTATRASKLYGLYPRKGTIAVGSDADIAIWDPDKTVTIRHEMLHDNMDYTPYEGRTVTGWPILTLSRGEIVWDGEQVNGVPGRGAFLRCDRPGPAASRDGSVLERAISGT</sequence>
<dbReference type="PANTHER" id="PTHR11647:SF1">
    <property type="entry name" value="COLLAPSIN RESPONSE MEDIATOR PROTEIN"/>
    <property type="match status" value="1"/>
</dbReference>
<dbReference type="InterPro" id="IPR032466">
    <property type="entry name" value="Metal_Hydrolase"/>
</dbReference>
<evidence type="ECO:0000313" key="5">
    <source>
        <dbReference type="EMBL" id="SVB48341.1"/>
    </source>
</evidence>
<name>A0A382EEC9_9ZZZZ</name>
<feature type="domain" description="Amidohydrolase-related" evidence="4">
    <location>
        <begin position="83"/>
        <end position="231"/>
    </location>
</feature>
<dbReference type="Pfam" id="PF01979">
    <property type="entry name" value="Amidohydro_1"/>
    <property type="match status" value="1"/>
</dbReference>
<gene>
    <name evidence="5" type="ORF">METZ01_LOCUS201195</name>
</gene>
<dbReference type="AlphaFoldDB" id="A0A382EEC9"/>
<reference evidence="5" key="1">
    <citation type="submission" date="2018-05" db="EMBL/GenBank/DDBJ databases">
        <authorList>
            <person name="Lanie J.A."/>
            <person name="Ng W.-L."/>
            <person name="Kazmierczak K.M."/>
            <person name="Andrzejewski T.M."/>
            <person name="Davidsen T.M."/>
            <person name="Wayne K.J."/>
            <person name="Tettelin H."/>
            <person name="Glass J.I."/>
            <person name="Rusch D."/>
            <person name="Podicherti R."/>
            <person name="Tsui H.-C.T."/>
            <person name="Winkler M.E."/>
        </authorList>
    </citation>
    <scope>NUCLEOTIDE SEQUENCE</scope>
</reference>
<protein>
    <recommendedName>
        <fullName evidence="4">Amidohydrolase-related domain-containing protein</fullName>
    </recommendedName>
</protein>
<dbReference type="FunFam" id="3.20.20.140:FF:000217">
    <property type="entry name" value="Dihydropyrimidinase-related protein 1"/>
    <property type="match status" value="1"/>
</dbReference>
<dbReference type="EMBL" id="UINC01043798">
    <property type="protein sequence ID" value="SVB48341.1"/>
    <property type="molecule type" value="Genomic_DNA"/>
</dbReference>
<dbReference type="InterPro" id="IPR050378">
    <property type="entry name" value="Metallo-dep_Hydrolases_sf"/>
</dbReference>
<keyword evidence="3" id="KW-0597">Phosphoprotein</keyword>
<dbReference type="InterPro" id="IPR011059">
    <property type="entry name" value="Metal-dep_hydrolase_composite"/>
</dbReference>
<dbReference type="InterPro" id="IPR006680">
    <property type="entry name" value="Amidohydro-rel"/>
</dbReference>